<proteinExistence type="inferred from homology"/>
<accession>A0ABW6BY33</accession>
<sequence length="287" mass="31628">MINFLVPVDFSDNSLRALEYASGLAERSGANVIACHVQNKGSFLSGLTGDKQKEGKGELQQKMDSFLARITYPAAAVPETILREGDTVEEVLKAIDEYGVSLVVMGTAGGKTLKKRIFGTTAEAIAKGGICPVLVLPENGIMKPLQHIVYAADFENGDQVTAMQLIQLKDLFHATLTFLHVKNDKQPDYIDDNYIKEGLMKQFPKADIHFVEVRNDDIAEGISNYVKAHETSLLAFTILNRNYLENLTHSSVSSKLLHSLNMPMLALPENGVLLELQKHRDSESGRI</sequence>
<feature type="domain" description="UspA" evidence="2">
    <location>
        <begin position="3"/>
        <end position="137"/>
    </location>
</feature>
<dbReference type="InterPro" id="IPR006015">
    <property type="entry name" value="Universal_stress_UspA"/>
</dbReference>
<comment type="similarity">
    <text evidence="1">Belongs to the universal stress protein A family.</text>
</comment>
<name>A0ABW6BY33_9BACT</name>
<dbReference type="PANTHER" id="PTHR46268">
    <property type="entry name" value="STRESS RESPONSE PROTEIN NHAX"/>
    <property type="match status" value="1"/>
</dbReference>
<dbReference type="Gene3D" id="3.40.50.12370">
    <property type="match status" value="1"/>
</dbReference>
<gene>
    <name evidence="3" type="ORF">ACFS7Z_16035</name>
</gene>
<dbReference type="SUPFAM" id="SSF52402">
    <property type="entry name" value="Adenine nucleotide alpha hydrolases-like"/>
    <property type="match status" value="2"/>
</dbReference>
<evidence type="ECO:0000259" key="2">
    <source>
        <dbReference type="Pfam" id="PF00582"/>
    </source>
</evidence>
<reference evidence="4" key="1">
    <citation type="journal article" date="2019" name="Int. J. Syst. Evol. Microbiol.">
        <title>The Global Catalogue of Microorganisms (GCM) 10K type strain sequencing project: providing services to taxonomists for standard genome sequencing and annotation.</title>
        <authorList>
            <consortium name="The Broad Institute Genomics Platform"/>
            <consortium name="The Broad Institute Genome Sequencing Center for Infectious Disease"/>
            <person name="Wu L."/>
            <person name="Ma J."/>
        </authorList>
    </citation>
    <scope>NUCLEOTIDE SEQUENCE [LARGE SCALE GENOMIC DNA]</scope>
    <source>
        <strain evidence="4">KCTC 23984</strain>
    </source>
</reference>
<comment type="caution">
    <text evidence="3">The sequence shown here is derived from an EMBL/GenBank/DDBJ whole genome shotgun (WGS) entry which is preliminary data.</text>
</comment>
<dbReference type="CDD" id="cd00293">
    <property type="entry name" value="USP-like"/>
    <property type="match status" value="1"/>
</dbReference>
<organism evidence="3 4">
    <name type="scientific">Pontibacter toksunensis</name>
    <dbReference type="NCBI Taxonomy" id="1332631"/>
    <lineage>
        <taxon>Bacteria</taxon>
        <taxon>Pseudomonadati</taxon>
        <taxon>Bacteroidota</taxon>
        <taxon>Cytophagia</taxon>
        <taxon>Cytophagales</taxon>
        <taxon>Hymenobacteraceae</taxon>
        <taxon>Pontibacter</taxon>
    </lineage>
</organism>
<dbReference type="Proteomes" id="UP001597641">
    <property type="component" value="Unassembled WGS sequence"/>
</dbReference>
<dbReference type="EMBL" id="JBHUOX010000012">
    <property type="protein sequence ID" value="MFD3001884.1"/>
    <property type="molecule type" value="Genomic_DNA"/>
</dbReference>
<dbReference type="PANTHER" id="PTHR46268:SF6">
    <property type="entry name" value="UNIVERSAL STRESS PROTEIN UP12"/>
    <property type="match status" value="1"/>
</dbReference>
<keyword evidence="4" id="KW-1185">Reference proteome</keyword>
<protein>
    <submittedName>
        <fullName evidence="3">Universal stress protein</fullName>
    </submittedName>
</protein>
<evidence type="ECO:0000256" key="1">
    <source>
        <dbReference type="ARBA" id="ARBA00008791"/>
    </source>
</evidence>
<dbReference type="Pfam" id="PF00582">
    <property type="entry name" value="Usp"/>
    <property type="match status" value="1"/>
</dbReference>
<dbReference type="InterPro" id="IPR006016">
    <property type="entry name" value="UspA"/>
</dbReference>
<evidence type="ECO:0000313" key="4">
    <source>
        <dbReference type="Proteomes" id="UP001597641"/>
    </source>
</evidence>
<dbReference type="PRINTS" id="PR01438">
    <property type="entry name" value="UNVRSLSTRESS"/>
</dbReference>
<evidence type="ECO:0000313" key="3">
    <source>
        <dbReference type="EMBL" id="MFD3001884.1"/>
    </source>
</evidence>
<dbReference type="RefSeq" id="WP_377486597.1">
    <property type="nucleotide sequence ID" value="NZ_JBHUOX010000012.1"/>
</dbReference>